<dbReference type="Proteomes" id="UP001139559">
    <property type="component" value="Unassembled WGS sequence"/>
</dbReference>
<dbReference type="PANTHER" id="PTHR33490">
    <property type="entry name" value="BLR5614 PROTEIN-RELATED"/>
    <property type="match status" value="1"/>
</dbReference>
<dbReference type="EMBL" id="JAJHVV010000001">
    <property type="protein sequence ID" value="MCK6261749.1"/>
    <property type="molecule type" value="Genomic_DNA"/>
</dbReference>
<feature type="domain" description="Transglutaminase-like" evidence="1">
    <location>
        <begin position="40"/>
        <end position="142"/>
    </location>
</feature>
<dbReference type="Gene3D" id="3.10.620.30">
    <property type="match status" value="1"/>
</dbReference>
<dbReference type="InterPro" id="IPR038765">
    <property type="entry name" value="Papain-like_cys_pep_sf"/>
</dbReference>
<sequence length="245" mass="28185">MSELRMNELSTEYLQTTPMLDFNHPEIQTLVEKREWRSLSQYDAIGAIYHFVRDEIKFGYNSDDRLPASQVLQDGYGQCNTKGTLLMALLRAVGVSTRFHGFTIYNELQRGAIPNYLFVVAPPRIIHSWVEVYQDGRWVNLEGYILDKAYLIQIQARFADNNESFSGYAISTKCLSNPNVDWNGRDTYIQSEGIADDYGVYTQPDDFYSSYGSNLSGVKKVLFRYVLRHLMNRNVEQIRLNGISG</sequence>
<dbReference type="AlphaFoldDB" id="A0A9X1XF36"/>
<reference evidence="2" key="1">
    <citation type="submission" date="2021-11" db="EMBL/GenBank/DDBJ databases">
        <title>Vibrio ZSDE26 sp. nov. and Vibrio ZSDZ34 sp. nov., isolated from coastal seawater in Qingdao.</title>
        <authorList>
            <person name="Zhang P."/>
        </authorList>
    </citation>
    <scope>NUCLEOTIDE SEQUENCE</scope>
    <source>
        <strain evidence="2">ZSDE26</strain>
    </source>
</reference>
<evidence type="ECO:0000259" key="1">
    <source>
        <dbReference type="Pfam" id="PF01841"/>
    </source>
</evidence>
<name>A0A9X1XF36_9VIBR</name>
<proteinExistence type="predicted"/>
<organism evidence="2 3">
    <name type="scientific">Vibrio amylolyticus</name>
    <dbReference type="NCBI Taxonomy" id="2847292"/>
    <lineage>
        <taxon>Bacteria</taxon>
        <taxon>Pseudomonadati</taxon>
        <taxon>Pseudomonadota</taxon>
        <taxon>Gammaproteobacteria</taxon>
        <taxon>Vibrionales</taxon>
        <taxon>Vibrionaceae</taxon>
        <taxon>Vibrio</taxon>
    </lineage>
</organism>
<dbReference type="SUPFAM" id="SSF54001">
    <property type="entry name" value="Cysteine proteinases"/>
    <property type="match status" value="1"/>
</dbReference>
<dbReference type="RefSeq" id="WP_248006875.1">
    <property type="nucleotide sequence ID" value="NZ_JAJHVV010000001.1"/>
</dbReference>
<keyword evidence="3" id="KW-1185">Reference proteome</keyword>
<comment type="caution">
    <text evidence="2">The sequence shown here is derived from an EMBL/GenBank/DDBJ whole genome shotgun (WGS) entry which is preliminary data.</text>
</comment>
<protein>
    <submittedName>
        <fullName evidence="2">Transglutaminase family protein</fullName>
    </submittedName>
</protein>
<evidence type="ECO:0000313" key="2">
    <source>
        <dbReference type="EMBL" id="MCK6261749.1"/>
    </source>
</evidence>
<gene>
    <name evidence="2" type="ORF">KP803_00515</name>
</gene>
<dbReference type="Pfam" id="PF01841">
    <property type="entry name" value="Transglut_core"/>
    <property type="match status" value="1"/>
</dbReference>
<accession>A0A9X1XF36</accession>
<dbReference type="InterPro" id="IPR002931">
    <property type="entry name" value="Transglutaminase-like"/>
</dbReference>
<evidence type="ECO:0000313" key="3">
    <source>
        <dbReference type="Proteomes" id="UP001139559"/>
    </source>
</evidence>